<evidence type="ECO:0000259" key="1">
    <source>
        <dbReference type="Pfam" id="PF15919"/>
    </source>
</evidence>
<protein>
    <submittedName>
        <fullName evidence="2">Type II toxin-antitoxin system HicB family antitoxin</fullName>
    </submittedName>
</protein>
<sequence>MLSVYPAYFCKEDSGYSVIFPDLNYLSTCGETLEEAMEMAVDCLAGHLYLCRQLQEAVSSPSKPEALRPEEYLKNIYEDLPVPDYFITMVSVDVDAYAREHFEKSVKKTLTIPVWLNQEALKRGLNFSKVLQEALKERIRE</sequence>
<dbReference type="Gene3D" id="3.30.160.250">
    <property type="match status" value="1"/>
</dbReference>
<evidence type="ECO:0000313" key="3">
    <source>
        <dbReference type="Proteomes" id="UP000824101"/>
    </source>
</evidence>
<dbReference type="Pfam" id="PF15919">
    <property type="entry name" value="HicB_lk_antitox"/>
    <property type="match status" value="1"/>
</dbReference>
<reference evidence="2" key="2">
    <citation type="submission" date="2021-04" db="EMBL/GenBank/DDBJ databases">
        <authorList>
            <person name="Gilroy R."/>
        </authorList>
    </citation>
    <scope>NUCLEOTIDE SEQUENCE</scope>
    <source>
        <strain evidence="2">ChiBcec1-1093</strain>
    </source>
</reference>
<feature type="domain" description="HicB-like antitoxin of toxin-antitoxin system" evidence="1">
    <location>
        <begin position="5"/>
        <end position="97"/>
    </location>
</feature>
<dbReference type="InterPro" id="IPR035069">
    <property type="entry name" value="TTHA1013/TTHA0281-like"/>
</dbReference>
<gene>
    <name evidence="2" type="ORF">IAA17_07765</name>
</gene>
<dbReference type="AlphaFoldDB" id="A0A9D2GH81"/>
<proteinExistence type="predicted"/>
<dbReference type="InterPro" id="IPR031807">
    <property type="entry name" value="HicB-like"/>
</dbReference>
<accession>A0A9D2GH81</accession>
<dbReference type="SUPFAM" id="SSF143100">
    <property type="entry name" value="TTHA1013/TTHA0281-like"/>
    <property type="match status" value="1"/>
</dbReference>
<dbReference type="Proteomes" id="UP000824101">
    <property type="component" value="Unassembled WGS sequence"/>
</dbReference>
<comment type="caution">
    <text evidence="2">The sequence shown here is derived from an EMBL/GenBank/DDBJ whole genome shotgun (WGS) entry which is preliminary data.</text>
</comment>
<evidence type="ECO:0000313" key="2">
    <source>
        <dbReference type="EMBL" id="HIZ79669.1"/>
    </source>
</evidence>
<organism evidence="2 3">
    <name type="scientific">Candidatus Lachnoclostridium stercorigallinarum</name>
    <dbReference type="NCBI Taxonomy" id="2838634"/>
    <lineage>
        <taxon>Bacteria</taxon>
        <taxon>Bacillati</taxon>
        <taxon>Bacillota</taxon>
        <taxon>Clostridia</taxon>
        <taxon>Lachnospirales</taxon>
        <taxon>Lachnospiraceae</taxon>
    </lineage>
</organism>
<name>A0A9D2GH81_9FIRM</name>
<reference evidence="2" key="1">
    <citation type="journal article" date="2021" name="PeerJ">
        <title>Extensive microbial diversity within the chicken gut microbiome revealed by metagenomics and culture.</title>
        <authorList>
            <person name="Gilroy R."/>
            <person name="Ravi A."/>
            <person name="Getino M."/>
            <person name="Pursley I."/>
            <person name="Horton D.L."/>
            <person name="Alikhan N.F."/>
            <person name="Baker D."/>
            <person name="Gharbi K."/>
            <person name="Hall N."/>
            <person name="Watson M."/>
            <person name="Adriaenssens E.M."/>
            <person name="Foster-Nyarko E."/>
            <person name="Jarju S."/>
            <person name="Secka A."/>
            <person name="Antonio M."/>
            <person name="Oren A."/>
            <person name="Chaudhuri R.R."/>
            <person name="La Ragione R."/>
            <person name="Hildebrand F."/>
            <person name="Pallen M.J."/>
        </authorList>
    </citation>
    <scope>NUCLEOTIDE SEQUENCE</scope>
    <source>
        <strain evidence="2">ChiBcec1-1093</strain>
    </source>
</reference>
<dbReference type="EMBL" id="DXBC01000121">
    <property type="protein sequence ID" value="HIZ79669.1"/>
    <property type="molecule type" value="Genomic_DNA"/>
</dbReference>